<dbReference type="AlphaFoldDB" id="A0A140L2C0"/>
<evidence type="ECO:0000313" key="3">
    <source>
        <dbReference type="EMBL" id="KXG74695.1"/>
    </source>
</evidence>
<comment type="caution">
    <text evidence="3">The sequence shown here is derived from an EMBL/GenBank/DDBJ whole genome shotgun (WGS) entry which is preliminary data.</text>
</comment>
<feature type="domain" description="Spore protein YkvP N-terminal" evidence="1">
    <location>
        <begin position="38"/>
        <end position="109"/>
    </location>
</feature>
<gene>
    <name evidence="3" type="primary">ykvP_4</name>
    <name evidence="3" type="ORF">AN619_22020</name>
</gene>
<dbReference type="Gene3D" id="3.40.50.2000">
    <property type="entry name" value="Glycogen Phosphorylase B"/>
    <property type="match status" value="1"/>
</dbReference>
<feature type="domain" description="Spore protein YkvP/CgeB glycosyl transferase-like" evidence="2">
    <location>
        <begin position="174"/>
        <end position="320"/>
    </location>
</feature>
<reference evidence="3 4" key="1">
    <citation type="submission" date="2015-12" db="EMBL/GenBank/DDBJ databases">
        <title>Draft genome sequence of the thermoanaerobe Thermotalea metallivorans, an isolate from the runoff channel of the Great Artesian Basin, Australia.</title>
        <authorList>
            <person name="Patel B.K."/>
        </authorList>
    </citation>
    <scope>NUCLEOTIDE SEQUENCE [LARGE SCALE GENOMIC DNA]</scope>
    <source>
        <strain evidence="3 4">B2-1</strain>
    </source>
</reference>
<evidence type="ECO:0000259" key="1">
    <source>
        <dbReference type="Pfam" id="PF12996"/>
    </source>
</evidence>
<dbReference type="InterPro" id="IPR055259">
    <property type="entry name" value="YkvP/CgeB_Glyco_trans-like"/>
</dbReference>
<dbReference type="RefSeq" id="WP_068556929.1">
    <property type="nucleotide sequence ID" value="NZ_LOEE01000047.1"/>
</dbReference>
<dbReference type="STRING" id="520762.AN619_22020"/>
<keyword evidence="4" id="KW-1185">Reference proteome</keyword>
<dbReference type="Pfam" id="PF12996">
    <property type="entry name" value="DUF3880"/>
    <property type="match status" value="1"/>
</dbReference>
<sequence>MKVLCVNHLLYYINKGIFDAMLDYGYDLCVIPLGAYGKEQQATVLREVLTYFRPHYIFTPGWSVGIFDVDQFLEIVKEFKVPHVYWATEDPIFTEDISMVFVPHSNYVFTPAEECNEIYHPLGIASSTLMFGFHPRFFYSQVPKPEYQHDIALVANNFYWFSEEKNFRRKALEDLVVPLINEGYDIKIWGLNWTNPQYGFSIDPKFYGGCFVPYEETASIYSSAKIVLGIHSVNTSVTQTSIRTYEILASGAFYLTCHTPAHENLFQNHKHLVWSKSAEETLDLVKYYLKHEDERRAIARQGKAEVYRKHTYYHRIKELEEKLHPYLEGC</sequence>
<dbReference type="SUPFAM" id="SSF53756">
    <property type="entry name" value="UDP-Glycosyltransferase/glycogen phosphorylase"/>
    <property type="match status" value="1"/>
</dbReference>
<accession>A0A140L2C0</accession>
<evidence type="ECO:0000259" key="2">
    <source>
        <dbReference type="Pfam" id="PF13524"/>
    </source>
</evidence>
<dbReference type="EMBL" id="LOEE01000047">
    <property type="protein sequence ID" value="KXG74695.1"/>
    <property type="molecule type" value="Genomic_DNA"/>
</dbReference>
<dbReference type="InterPro" id="IPR024542">
    <property type="entry name" value="YkvP_N"/>
</dbReference>
<name>A0A140L2C0_9FIRM</name>
<evidence type="ECO:0000313" key="4">
    <source>
        <dbReference type="Proteomes" id="UP000070456"/>
    </source>
</evidence>
<protein>
    <submittedName>
        <fullName evidence="3">Spore protein YkvP</fullName>
    </submittedName>
</protein>
<organism evidence="3 4">
    <name type="scientific">Thermotalea metallivorans</name>
    <dbReference type="NCBI Taxonomy" id="520762"/>
    <lineage>
        <taxon>Bacteria</taxon>
        <taxon>Bacillati</taxon>
        <taxon>Bacillota</taxon>
        <taxon>Clostridia</taxon>
        <taxon>Peptostreptococcales</taxon>
        <taxon>Thermotaleaceae</taxon>
        <taxon>Thermotalea</taxon>
    </lineage>
</organism>
<proteinExistence type="predicted"/>
<dbReference type="Proteomes" id="UP000070456">
    <property type="component" value="Unassembled WGS sequence"/>
</dbReference>
<dbReference type="Pfam" id="PF13524">
    <property type="entry name" value="Glyco_trans_1_2"/>
    <property type="match status" value="1"/>
</dbReference>